<organism evidence="1 2">
    <name type="scientific">Brassica napus</name>
    <name type="common">Rape</name>
    <dbReference type="NCBI Taxonomy" id="3708"/>
    <lineage>
        <taxon>Eukaryota</taxon>
        <taxon>Viridiplantae</taxon>
        <taxon>Streptophyta</taxon>
        <taxon>Embryophyta</taxon>
        <taxon>Tracheophyta</taxon>
        <taxon>Spermatophyta</taxon>
        <taxon>Magnoliopsida</taxon>
        <taxon>eudicotyledons</taxon>
        <taxon>Gunneridae</taxon>
        <taxon>Pentapetalae</taxon>
        <taxon>rosids</taxon>
        <taxon>malvids</taxon>
        <taxon>Brassicales</taxon>
        <taxon>Brassicaceae</taxon>
        <taxon>Brassiceae</taxon>
        <taxon>Brassica</taxon>
    </lineage>
</organism>
<dbReference type="AlphaFoldDB" id="A0A078H685"/>
<gene>
    <name evidence="1" type="primary">BnaA09g16410D</name>
    <name evidence="1" type="ORF">GSBRNA2T00053159001</name>
</gene>
<evidence type="ECO:0000313" key="1">
    <source>
        <dbReference type="EMBL" id="CDY32952.1"/>
    </source>
</evidence>
<name>A0A078H685_BRANA</name>
<evidence type="ECO:0000313" key="2">
    <source>
        <dbReference type="Proteomes" id="UP000028999"/>
    </source>
</evidence>
<dbReference type="Gramene" id="CDY32952">
    <property type="protein sequence ID" value="CDY32952"/>
    <property type="gene ID" value="GSBRNA2T00053159001"/>
</dbReference>
<reference evidence="1 2" key="1">
    <citation type="journal article" date="2014" name="Science">
        <title>Plant genetics. Early allopolyploid evolution in the post-Neolithic Brassica napus oilseed genome.</title>
        <authorList>
            <person name="Chalhoub B."/>
            <person name="Denoeud F."/>
            <person name="Liu S."/>
            <person name="Parkin I.A."/>
            <person name="Tang H."/>
            <person name="Wang X."/>
            <person name="Chiquet J."/>
            <person name="Belcram H."/>
            <person name="Tong C."/>
            <person name="Samans B."/>
            <person name="Correa M."/>
            <person name="Da Silva C."/>
            <person name="Just J."/>
            <person name="Falentin C."/>
            <person name="Koh C.S."/>
            <person name="Le Clainche I."/>
            <person name="Bernard M."/>
            <person name="Bento P."/>
            <person name="Noel B."/>
            <person name="Labadie K."/>
            <person name="Alberti A."/>
            <person name="Charles M."/>
            <person name="Arnaud D."/>
            <person name="Guo H."/>
            <person name="Daviaud C."/>
            <person name="Alamery S."/>
            <person name="Jabbari K."/>
            <person name="Zhao M."/>
            <person name="Edger P.P."/>
            <person name="Chelaifa H."/>
            <person name="Tack D."/>
            <person name="Lassalle G."/>
            <person name="Mestiri I."/>
            <person name="Schnel N."/>
            <person name="Le Paslier M.C."/>
            <person name="Fan G."/>
            <person name="Renault V."/>
            <person name="Bayer P.E."/>
            <person name="Golicz A.A."/>
            <person name="Manoli S."/>
            <person name="Lee T.H."/>
            <person name="Thi V.H."/>
            <person name="Chalabi S."/>
            <person name="Hu Q."/>
            <person name="Fan C."/>
            <person name="Tollenaere R."/>
            <person name="Lu Y."/>
            <person name="Battail C."/>
            <person name="Shen J."/>
            <person name="Sidebottom C.H."/>
            <person name="Wang X."/>
            <person name="Canaguier A."/>
            <person name="Chauveau A."/>
            <person name="Berard A."/>
            <person name="Deniot G."/>
            <person name="Guan M."/>
            <person name="Liu Z."/>
            <person name="Sun F."/>
            <person name="Lim Y.P."/>
            <person name="Lyons E."/>
            <person name="Town C.D."/>
            <person name="Bancroft I."/>
            <person name="Wang X."/>
            <person name="Meng J."/>
            <person name="Ma J."/>
            <person name="Pires J.C."/>
            <person name="King G.J."/>
            <person name="Brunel D."/>
            <person name="Delourme R."/>
            <person name="Renard M."/>
            <person name="Aury J.M."/>
            <person name="Adams K.L."/>
            <person name="Batley J."/>
            <person name="Snowdon R.J."/>
            <person name="Tost J."/>
            <person name="Edwards D."/>
            <person name="Zhou Y."/>
            <person name="Hua W."/>
            <person name="Sharpe A.G."/>
            <person name="Paterson A.H."/>
            <person name="Guan C."/>
            <person name="Wincker P."/>
        </authorList>
    </citation>
    <scope>NUCLEOTIDE SEQUENCE [LARGE SCALE GENOMIC DNA]</scope>
    <source>
        <strain evidence="2">cv. Darmor-bzh</strain>
    </source>
</reference>
<dbReference type="PaxDb" id="3708-A0A078H685"/>
<dbReference type="Proteomes" id="UP000028999">
    <property type="component" value="Unassembled WGS sequence"/>
</dbReference>
<proteinExistence type="predicted"/>
<accession>A0A078H685</accession>
<protein>
    <submittedName>
        <fullName evidence="1">BnaA09g16410D protein</fullName>
    </submittedName>
</protein>
<dbReference type="EMBL" id="LK032303">
    <property type="protein sequence ID" value="CDY32952.1"/>
    <property type="molecule type" value="Genomic_DNA"/>
</dbReference>
<keyword evidence="2" id="KW-1185">Reference proteome</keyword>
<sequence length="69" mass="8106">MSKLNGRFLDIYQLTRTVSYSFKIFKWFDTPRFGPCKKIDYLLERVSEISEDRLWPLSAPSVASLSPLF</sequence>